<dbReference type="AlphaFoldDB" id="A8FQ31"/>
<evidence type="ECO:0000313" key="2">
    <source>
        <dbReference type="Proteomes" id="UP000002015"/>
    </source>
</evidence>
<dbReference type="EMBL" id="CP000821">
    <property type="protein sequence ID" value="ABV34954.1"/>
    <property type="molecule type" value="Genomic_DNA"/>
</dbReference>
<keyword evidence="2" id="KW-1185">Reference proteome</keyword>
<dbReference type="HOGENOM" id="CLU_2920219_0_0_6"/>
<sequence length="61" mass="6388">MPPSLVASALDVEVVAHNHRSDIFQPGVLTEMDAFISARETLGGVSFSYWGPVSAGADVGQ</sequence>
<name>A8FQ31_SHESH</name>
<organism evidence="1 2">
    <name type="scientific">Shewanella sediminis (strain HAW-EB3)</name>
    <dbReference type="NCBI Taxonomy" id="425104"/>
    <lineage>
        <taxon>Bacteria</taxon>
        <taxon>Pseudomonadati</taxon>
        <taxon>Pseudomonadota</taxon>
        <taxon>Gammaproteobacteria</taxon>
        <taxon>Alteromonadales</taxon>
        <taxon>Shewanellaceae</taxon>
        <taxon>Shewanella</taxon>
    </lineage>
</organism>
<reference evidence="1 2" key="1">
    <citation type="submission" date="2007-08" db="EMBL/GenBank/DDBJ databases">
        <title>Complete sequence of Shewanella sediminis HAW-EB3.</title>
        <authorList>
            <consortium name="US DOE Joint Genome Institute"/>
            <person name="Copeland A."/>
            <person name="Lucas S."/>
            <person name="Lapidus A."/>
            <person name="Barry K."/>
            <person name="Glavina del Rio T."/>
            <person name="Dalin E."/>
            <person name="Tice H."/>
            <person name="Pitluck S."/>
            <person name="Chertkov O."/>
            <person name="Brettin T."/>
            <person name="Bruce D."/>
            <person name="Detter J.C."/>
            <person name="Han C."/>
            <person name="Schmutz J."/>
            <person name="Larimer F."/>
            <person name="Land M."/>
            <person name="Hauser L."/>
            <person name="Kyrpides N."/>
            <person name="Kim E."/>
            <person name="Zhao J.-S."/>
            <person name="Richardson P."/>
        </authorList>
    </citation>
    <scope>NUCLEOTIDE SEQUENCE [LARGE SCALE GENOMIC DNA]</scope>
    <source>
        <strain evidence="1 2">HAW-EB3</strain>
    </source>
</reference>
<dbReference type="Proteomes" id="UP000002015">
    <property type="component" value="Chromosome"/>
</dbReference>
<dbReference type="RefSeq" id="WP_012140692.1">
    <property type="nucleotide sequence ID" value="NC_009831.1"/>
</dbReference>
<dbReference type="KEGG" id="sse:Ssed_0341"/>
<proteinExistence type="predicted"/>
<evidence type="ECO:0000313" key="1">
    <source>
        <dbReference type="EMBL" id="ABV34954.1"/>
    </source>
</evidence>
<accession>A8FQ31</accession>
<protein>
    <submittedName>
        <fullName evidence="1">Uncharacterized protein</fullName>
    </submittedName>
</protein>
<dbReference type="OrthoDB" id="9890381at2"/>
<gene>
    <name evidence="1" type="ordered locus">Ssed_0341</name>
</gene>